<sequence>MEDSKILSRNVRILVAQSNNFTVQSPRSLQSLLWNLWRPFTFMPSCVFFVFRRLFSILRYKVGLFVNVYYRKDDLKLFHGKICLDMFNEANRLVDVRPVADPLLHRFKNILVQSIAVNPTEPTVSYVRIPRDVLQIYTEKDARALFRIEQRHNVRFLYGRDFERGRDPLARPSAPRGVVRIIIHGPYAKVFDAKNELYSWIFQQGDYQEEQIHIPNHAVGNVIGKGGSRVNQIRMQSRAMIDVEPRDNKRNNNSRNDAQTFVKVVVSGRRPARTIAKERIQDCVSHSERMREKDRIRDAIRDVRRRIMYGGSDEDSEDDYDEYDDELEAQCAIKVSDTIASSSNPPTNHNTVQQSNQNTPDNFNTEQKENTEGDISNTETNANVNRVRFGRSNQMSTNTRNTRAKATPIANQMKPRSVMIAEAKAAAEQKRAKSAEDGVSEVSSVENGKPADKPDSGVESVEVYRWPEVAEEPKTKESGGFSSSSEEPSTWDPNAPSWESTYLDVDDF</sequence>
<name>A0A1D1UVF8_RAMVA</name>
<dbReference type="InterPro" id="IPR004087">
    <property type="entry name" value="KH_dom"/>
</dbReference>
<feature type="compositionally biased region" description="Polar residues" evidence="3">
    <location>
        <begin position="391"/>
        <end position="401"/>
    </location>
</feature>
<dbReference type="SMART" id="SM00322">
    <property type="entry name" value="KH"/>
    <property type="match status" value="1"/>
</dbReference>
<dbReference type="OrthoDB" id="196131at2759"/>
<evidence type="ECO:0000256" key="2">
    <source>
        <dbReference type="PROSITE-ProRule" id="PRU00117"/>
    </source>
</evidence>
<dbReference type="Proteomes" id="UP000186922">
    <property type="component" value="Unassembled WGS sequence"/>
</dbReference>
<evidence type="ECO:0000313" key="5">
    <source>
        <dbReference type="EMBL" id="GAU90353.1"/>
    </source>
</evidence>
<dbReference type="InterPro" id="IPR004088">
    <property type="entry name" value="KH_dom_type_1"/>
</dbReference>
<feature type="domain" description="K Homology" evidence="4">
    <location>
        <begin position="206"/>
        <end position="285"/>
    </location>
</feature>
<dbReference type="Pfam" id="PF00013">
    <property type="entry name" value="KH_1"/>
    <property type="match status" value="1"/>
</dbReference>
<evidence type="ECO:0000259" key="4">
    <source>
        <dbReference type="SMART" id="SM00322"/>
    </source>
</evidence>
<dbReference type="EMBL" id="BDGG01000001">
    <property type="protein sequence ID" value="GAU90353.1"/>
    <property type="molecule type" value="Genomic_DNA"/>
</dbReference>
<protein>
    <recommendedName>
        <fullName evidence="4">K Homology domain-containing protein</fullName>
    </recommendedName>
</protein>
<keyword evidence="2" id="KW-0694">RNA-binding</keyword>
<feature type="compositionally biased region" description="Polar residues" evidence="3">
    <location>
        <begin position="373"/>
        <end position="384"/>
    </location>
</feature>
<proteinExistence type="predicted"/>
<reference evidence="5 6" key="1">
    <citation type="journal article" date="2016" name="Nat. Commun.">
        <title>Extremotolerant tardigrade genome and improved radiotolerance of human cultured cells by tardigrade-unique protein.</title>
        <authorList>
            <person name="Hashimoto T."/>
            <person name="Horikawa D.D."/>
            <person name="Saito Y."/>
            <person name="Kuwahara H."/>
            <person name="Kozuka-Hata H."/>
            <person name="Shin-I T."/>
            <person name="Minakuchi Y."/>
            <person name="Ohishi K."/>
            <person name="Motoyama A."/>
            <person name="Aizu T."/>
            <person name="Enomoto A."/>
            <person name="Kondo K."/>
            <person name="Tanaka S."/>
            <person name="Hara Y."/>
            <person name="Koshikawa S."/>
            <person name="Sagara H."/>
            <person name="Miura T."/>
            <person name="Yokobori S."/>
            <person name="Miyagawa K."/>
            <person name="Suzuki Y."/>
            <person name="Kubo T."/>
            <person name="Oyama M."/>
            <person name="Kohara Y."/>
            <person name="Fujiyama A."/>
            <person name="Arakawa K."/>
            <person name="Katayama T."/>
            <person name="Toyoda A."/>
            <person name="Kunieda T."/>
        </authorList>
    </citation>
    <scope>NUCLEOTIDE SEQUENCE [LARGE SCALE GENOMIC DNA]</scope>
    <source>
        <strain evidence="5 6">YOKOZUNA-1</strain>
    </source>
</reference>
<feature type="compositionally biased region" description="Polar residues" evidence="3">
    <location>
        <begin position="339"/>
        <end position="365"/>
    </location>
</feature>
<dbReference type="STRING" id="947166.A0A1D1UVF8"/>
<dbReference type="CDD" id="cd00105">
    <property type="entry name" value="KH-I"/>
    <property type="match status" value="1"/>
</dbReference>
<dbReference type="InterPro" id="IPR036612">
    <property type="entry name" value="KH_dom_type_1_sf"/>
</dbReference>
<keyword evidence="6" id="KW-1185">Reference proteome</keyword>
<accession>A0A1D1UVF8</accession>
<dbReference type="Gene3D" id="3.30.1370.10">
    <property type="entry name" value="K Homology domain, type 1"/>
    <property type="match status" value="1"/>
</dbReference>
<dbReference type="GO" id="GO:0003723">
    <property type="term" value="F:RNA binding"/>
    <property type="evidence" value="ECO:0007669"/>
    <property type="project" value="UniProtKB-UniRule"/>
</dbReference>
<comment type="caution">
    <text evidence="5">The sequence shown here is derived from an EMBL/GenBank/DDBJ whole genome shotgun (WGS) entry which is preliminary data.</text>
</comment>
<dbReference type="PANTHER" id="PTHR10288">
    <property type="entry name" value="KH DOMAIN CONTAINING RNA BINDING PROTEIN"/>
    <property type="match status" value="1"/>
</dbReference>
<dbReference type="PROSITE" id="PS50084">
    <property type="entry name" value="KH_TYPE_1"/>
    <property type="match status" value="1"/>
</dbReference>
<feature type="compositionally biased region" description="Low complexity" evidence="3">
    <location>
        <begin position="478"/>
        <end position="488"/>
    </location>
</feature>
<feature type="region of interest" description="Disordered" evidence="3">
    <location>
        <begin position="339"/>
        <end position="404"/>
    </location>
</feature>
<evidence type="ECO:0000256" key="1">
    <source>
        <dbReference type="ARBA" id="ARBA00022737"/>
    </source>
</evidence>
<dbReference type="SUPFAM" id="SSF54791">
    <property type="entry name" value="Eukaryotic type KH-domain (KH-domain type I)"/>
    <property type="match status" value="1"/>
</dbReference>
<keyword evidence="1" id="KW-0677">Repeat</keyword>
<organism evidence="5 6">
    <name type="scientific">Ramazzottius varieornatus</name>
    <name type="common">Water bear</name>
    <name type="synonym">Tardigrade</name>
    <dbReference type="NCBI Taxonomy" id="947166"/>
    <lineage>
        <taxon>Eukaryota</taxon>
        <taxon>Metazoa</taxon>
        <taxon>Ecdysozoa</taxon>
        <taxon>Tardigrada</taxon>
        <taxon>Eutardigrada</taxon>
        <taxon>Parachela</taxon>
        <taxon>Hypsibioidea</taxon>
        <taxon>Ramazzottiidae</taxon>
        <taxon>Ramazzottius</taxon>
    </lineage>
</organism>
<evidence type="ECO:0000313" key="6">
    <source>
        <dbReference type="Proteomes" id="UP000186922"/>
    </source>
</evidence>
<gene>
    <name evidence="5" type="primary">RvY_02780-1</name>
    <name evidence="5" type="synonym">RvY_02780.1</name>
    <name evidence="5" type="ORF">RvY_02780</name>
</gene>
<dbReference type="AlphaFoldDB" id="A0A1D1UVF8"/>
<evidence type="ECO:0000256" key="3">
    <source>
        <dbReference type="SAM" id="MobiDB-lite"/>
    </source>
</evidence>
<feature type="region of interest" description="Disordered" evidence="3">
    <location>
        <begin position="429"/>
        <end position="508"/>
    </location>
</feature>